<dbReference type="Gene3D" id="2.10.109.10">
    <property type="entry name" value="Umud Fragment, subunit A"/>
    <property type="match status" value="1"/>
</dbReference>
<protein>
    <submittedName>
        <fullName evidence="2">S24 family peptidase</fullName>
    </submittedName>
</protein>
<feature type="domain" description="Peptidase S24/S26A/S26B/S26C" evidence="1">
    <location>
        <begin position="125"/>
        <end position="194"/>
    </location>
</feature>
<dbReference type="Pfam" id="PF00717">
    <property type="entry name" value="Peptidase_S24"/>
    <property type="match status" value="1"/>
</dbReference>
<gene>
    <name evidence="2" type="ORF">F1188_20390</name>
</gene>
<dbReference type="InterPro" id="IPR036286">
    <property type="entry name" value="LexA/Signal_pep-like_sf"/>
</dbReference>
<dbReference type="SUPFAM" id="SSF51306">
    <property type="entry name" value="LexA/Signal peptidase"/>
    <property type="match status" value="1"/>
</dbReference>
<dbReference type="InterPro" id="IPR039418">
    <property type="entry name" value="LexA-like"/>
</dbReference>
<reference evidence="2 3" key="1">
    <citation type="submission" date="2019-09" db="EMBL/GenBank/DDBJ databases">
        <title>Genome sequence of Roseospira marina, one of the more divergent members of the non-sulfur purple photosynthetic bacterial family, the Rhodospirillaceae.</title>
        <authorList>
            <person name="Meyer T."/>
            <person name="Kyndt J."/>
        </authorList>
    </citation>
    <scope>NUCLEOTIDE SEQUENCE [LARGE SCALE GENOMIC DNA]</scope>
    <source>
        <strain evidence="2 3">DSM 15113</strain>
    </source>
</reference>
<proteinExistence type="predicted"/>
<accession>A0A5M6I357</accession>
<organism evidence="2 3">
    <name type="scientific">Roseospira marina</name>
    <dbReference type="NCBI Taxonomy" id="140057"/>
    <lineage>
        <taxon>Bacteria</taxon>
        <taxon>Pseudomonadati</taxon>
        <taxon>Pseudomonadota</taxon>
        <taxon>Alphaproteobacteria</taxon>
        <taxon>Rhodospirillales</taxon>
        <taxon>Rhodospirillaceae</taxon>
        <taxon>Roseospira</taxon>
    </lineage>
</organism>
<evidence type="ECO:0000313" key="3">
    <source>
        <dbReference type="Proteomes" id="UP000324065"/>
    </source>
</evidence>
<dbReference type="EMBL" id="VWPJ01000047">
    <property type="protein sequence ID" value="KAA5602634.1"/>
    <property type="molecule type" value="Genomic_DNA"/>
</dbReference>
<dbReference type="CDD" id="cd06529">
    <property type="entry name" value="S24_LexA-like"/>
    <property type="match status" value="1"/>
</dbReference>
<comment type="caution">
    <text evidence="2">The sequence shown here is derived from an EMBL/GenBank/DDBJ whole genome shotgun (WGS) entry which is preliminary data.</text>
</comment>
<keyword evidence="3" id="KW-1185">Reference proteome</keyword>
<name>A0A5M6I357_9PROT</name>
<sequence>MDALARAMGFRGASSIQRYMNPDYKKTYLTVEIAERAADALAGKGEPPITRDEVLDLCGPALRTPTAGTAALSSDVDISTIQTEGLVGDRDFPIYASAQGGQTGMVVTFEPVEWVRRPSPLIGVKGGFGVYVVGDSMEPVFRQGDMLLIHPHRPPVNGDDVLVVLTDGNGSTEAMVKRLVHRHDKGVCVQQFNPPAEFSIPSRFLDRVLKSVGSYRGR</sequence>
<evidence type="ECO:0000313" key="2">
    <source>
        <dbReference type="EMBL" id="KAA5602634.1"/>
    </source>
</evidence>
<dbReference type="InterPro" id="IPR015927">
    <property type="entry name" value="Peptidase_S24_S26A/B/C"/>
</dbReference>
<dbReference type="AlphaFoldDB" id="A0A5M6I357"/>
<dbReference type="Proteomes" id="UP000324065">
    <property type="component" value="Unassembled WGS sequence"/>
</dbReference>
<evidence type="ECO:0000259" key="1">
    <source>
        <dbReference type="Pfam" id="PF00717"/>
    </source>
</evidence>
<dbReference type="OrthoDB" id="9792157at2"/>